<name>A0A1V0FYF4_9TRYP</name>
<feature type="region of interest" description="Disordered" evidence="1">
    <location>
        <begin position="260"/>
        <end position="284"/>
    </location>
</feature>
<evidence type="ECO:0000256" key="1">
    <source>
        <dbReference type="SAM" id="MobiDB-lite"/>
    </source>
</evidence>
<dbReference type="EMBL" id="KY404608">
    <property type="protein sequence ID" value="ARB50859.1"/>
    <property type="molecule type" value="Genomic_DNA"/>
</dbReference>
<organism evidence="2">
    <name type="scientific">Trypanosoma brucei</name>
    <dbReference type="NCBI Taxonomy" id="5691"/>
    <lineage>
        <taxon>Eukaryota</taxon>
        <taxon>Discoba</taxon>
        <taxon>Euglenozoa</taxon>
        <taxon>Kinetoplastea</taxon>
        <taxon>Metakinetoplastina</taxon>
        <taxon>Trypanosomatida</taxon>
        <taxon>Trypanosomatidae</taxon>
        <taxon>Trypanosoma</taxon>
    </lineage>
</organism>
<accession>A0A1V0FYF4</accession>
<protein>
    <submittedName>
        <fullName evidence="2">Variant surface glycoprotein</fullName>
    </submittedName>
</protein>
<proteinExistence type="predicted"/>
<dbReference type="SUPFAM" id="SSF58087">
    <property type="entry name" value="Variant surface glycoprotein (N-terminal domain)"/>
    <property type="match status" value="1"/>
</dbReference>
<sequence>MLADDSLENQKLQLQAAAVGTASAASSAVNQPYAACTNNGNPVSSSTTAFIAAEVTAKSRPKTAATTNLYETGTTGKCKETKLGTGWGELHADSIANALCEIRASKLSIPQALHKQGLTAIETNADIISALTQLTGPGKDVPTETDAKKALVHTYFGSNQQTYADTIVKLIEQTSIDIQMKPSNIKGTAITLAVAGDDVKALSYYIGRDLDSKEANKATPANPVISKGLSDKCKAIEEKEKCKSEDGCELKGDDCVAVEKSKGEEKKDEKCTGKSKEQCKDGCQ</sequence>
<dbReference type="AlphaFoldDB" id="A0A1V0FYF4"/>
<evidence type="ECO:0000313" key="2">
    <source>
        <dbReference type="EMBL" id="ARB50859.1"/>
    </source>
</evidence>
<reference evidence="2" key="1">
    <citation type="submission" date="2016-12" db="EMBL/GenBank/DDBJ databases">
        <title>Extending the VSGnome of Trypanosoma brucei strain TREU927.</title>
        <authorList>
            <person name="Cross G.A."/>
        </authorList>
    </citation>
    <scope>NUCLEOTIDE SEQUENCE</scope>
    <source>
        <strain evidence="2">Tb927.99.1723</strain>
    </source>
</reference>